<protein>
    <submittedName>
        <fullName evidence="2">Uncharacterized protein</fullName>
    </submittedName>
</protein>
<organism evidence="2 3">
    <name type="scientific">Populus trichocarpa</name>
    <name type="common">Western balsam poplar</name>
    <name type="synonym">Populus balsamifera subsp. trichocarpa</name>
    <dbReference type="NCBI Taxonomy" id="3694"/>
    <lineage>
        <taxon>Eukaryota</taxon>
        <taxon>Viridiplantae</taxon>
        <taxon>Streptophyta</taxon>
        <taxon>Embryophyta</taxon>
        <taxon>Tracheophyta</taxon>
        <taxon>Spermatophyta</taxon>
        <taxon>Magnoliopsida</taxon>
        <taxon>eudicotyledons</taxon>
        <taxon>Gunneridae</taxon>
        <taxon>Pentapetalae</taxon>
        <taxon>rosids</taxon>
        <taxon>fabids</taxon>
        <taxon>Malpighiales</taxon>
        <taxon>Salicaceae</taxon>
        <taxon>Saliceae</taxon>
        <taxon>Populus</taxon>
    </lineage>
</organism>
<keyword evidence="1" id="KW-0472">Membrane</keyword>
<dbReference type="Proteomes" id="UP000006729">
    <property type="component" value="Chromosome 17"/>
</dbReference>
<dbReference type="AlphaFoldDB" id="A0A2K1X824"/>
<accession>A0A2K1X824</accession>
<proteinExistence type="predicted"/>
<name>A0A2K1X824_POPTR</name>
<keyword evidence="1" id="KW-0812">Transmembrane</keyword>
<dbReference type="InParanoid" id="A0A2K1X824"/>
<evidence type="ECO:0000313" key="3">
    <source>
        <dbReference type="Proteomes" id="UP000006729"/>
    </source>
</evidence>
<gene>
    <name evidence="2" type="ORF">POPTR_017G146900</name>
</gene>
<reference evidence="2 3" key="1">
    <citation type="journal article" date="2006" name="Science">
        <title>The genome of black cottonwood, Populus trichocarpa (Torr. &amp; Gray).</title>
        <authorList>
            <person name="Tuskan G.A."/>
            <person name="Difazio S."/>
            <person name="Jansson S."/>
            <person name="Bohlmann J."/>
            <person name="Grigoriev I."/>
            <person name="Hellsten U."/>
            <person name="Putnam N."/>
            <person name="Ralph S."/>
            <person name="Rombauts S."/>
            <person name="Salamov A."/>
            <person name="Schein J."/>
            <person name="Sterck L."/>
            <person name="Aerts A."/>
            <person name="Bhalerao R.R."/>
            <person name="Bhalerao R.P."/>
            <person name="Blaudez D."/>
            <person name="Boerjan W."/>
            <person name="Brun A."/>
            <person name="Brunner A."/>
            <person name="Busov V."/>
            <person name="Campbell M."/>
            <person name="Carlson J."/>
            <person name="Chalot M."/>
            <person name="Chapman J."/>
            <person name="Chen G.L."/>
            <person name="Cooper D."/>
            <person name="Coutinho P.M."/>
            <person name="Couturier J."/>
            <person name="Covert S."/>
            <person name="Cronk Q."/>
            <person name="Cunningham R."/>
            <person name="Davis J."/>
            <person name="Degroeve S."/>
            <person name="Dejardin A."/>
            <person name="Depamphilis C."/>
            <person name="Detter J."/>
            <person name="Dirks B."/>
            <person name="Dubchak I."/>
            <person name="Duplessis S."/>
            <person name="Ehlting J."/>
            <person name="Ellis B."/>
            <person name="Gendler K."/>
            <person name="Goodstein D."/>
            <person name="Gribskov M."/>
            <person name="Grimwood J."/>
            <person name="Groover A."/>
            <person name="Gunter L."/>
            <person name="Hamberger B."/>
            <person name="Heinze B."/>
            <person name="Helariutta Y."/>
            <person name="Henrissat B."/>
            <person name="Holligan D."/>
            <person name="Holt R."/>
            <person name="Huang W."/>
            <person name="Islam-Faridi N."/>
            <person name="Jones S."/>
            <person name="Jones-Rhoades M."/>
            <person name="Jorgensen R."/>
            <person name="Joshi C."/>
            <person name="Kangasjarvi J."/>
            <person name="Karlsson J."/>
            <person name="Kelleher C."/>
            <person name="Kirkpatrick R."/>
            <person name="Kirst M."/>
            <person name="Kohler A."/>
            <person name="Kalluri U."/>
            <person name="Larimer F."/>
            <person name="Leebens-Mack J."/>
            <person name="Leple J.C."/>
            <person name="Locascio P."/>
            <person name="Lou Y."/>
            <person name="Lucas S."/>
            <person name="Martin F."/>
            <person name="Montanini B."/>
            <person name="Napoli C."/>
            <person name="Nelson D.R."/>
            <person name="Nelson C."/>
            <person name="Nieminen K."/>
            <person name="Nilsson O."/>
            <person name="Pereda V."/>
            <person name="Peter G."/>
            <person name="Philippe R."/>
            <person name="Pilate G."/>
            <person name="Poliakov A."/>
            <person name="Razumovskaya J."/>
            <person name="Richardson P."/>
            <person name="Rinaldi C."/>
            <person name="Ritland K."/>
            <person name="Rouze P."/>
            <person name="Ryaboy D."/>
            <person name="Schmutz J."/>
            <person name="Schrader J."/>
            <person name="Segerman B."/>
            <person name="Shin H."/>
            <person name="Siddiqui A."/>
            <person name="Sterky F."/>
            <person name="Terry A."/>
            <person name="Tsai C.J."/>
            <person name="Uberbacher E."/>
            <person name="Unneberg P."/>
            <person name="Vahala J."/>
            <person name="Wall K."/>
            <person name="Wessler S."/>
            <person name="Yang G."/>
            <person name="Yin T."/>
            <person name="Douglas C."/>
            <person name="Marra M."/>
            <person name="Sandberg G."/>
            <person name="Van de Peer Y."/>
            <person name="Rokhsar D."/>
        </authorList>
    </citation>
    <scope>NUCLEOTIDE SEQUENCE [LARGE SCALE GENOMIC DNA]</scope>
    <source>
        <strain evidence="3">cv. Nisqually</strain>
    </source>
</reference>
<keyword evidence="1" id="KW-1133">Transmembrane helix</keyword>
<sequence>MVTKQDLGICKRSVGRPSQQLASYGKGRKLNVWRDPLTELGLHTYGQLFMLAIFFLGHALSSILLGLQ</sequence>
<feature type="transmembrane region" description="Helical" evidence="1">
    <location>
        <begin position="45"/>
        <end position="67"/>
    </location>
</feature>
<dbReference type="EMBL" id="CM009306">
    <property type="protein sequence ID" value="PNS96928.1"/>
    <property type="molecule type" value="Genomic_DNA"/>
</dbReference>
<evidence type="ECO:0000256" key="1">
    <source>
        <dbReference type="SAM" id="Phobius"/>
    </source>
</evidence>
<evidence type="ECO:0000313" key="2">
    <source>
        <dbReference type="EMBL" id="PNS96928.1"/>
    </source>
</evidence>
<keyword evidence="3" id="KW-1185">Reference proteome</keyword>